<evidence type="ECO:0000313" key="3">
    <source>
        <dbReference type="EMBL" id="MED6224367.1"/>
    </source>
</evidence>
<reference evidence="3 4" key="1">
    <citation type="journal article" date="2023" name="Plants (Basel)">
        <title>Bridging the Gap: Combining Genomics and Transcriptomics Approaches to Understand Stylosanthes scabra, an Orphan Legume from the Brazilian Caatinga.</title>
        <authorList>
            <person name="Ferreira-Neto J.R.C."/>
            <person name="da Silva M.D."/>
            <person name="Binneck E."/>
            <person name="de Melo N.F."/>
            <person name="da Silva R.H."/>
            <person name="de Melo A.L.T.M."/>
            <person name="Pandolfi V."/>
            <person name="Bustamante F.O."/>
            <person name="Brasileiro-Vidal A.C."/>
            <person name="Benko-Iseppon A.M."/>
        </authorList>
    </citation>
    <scope>NUCLEOTIDE SEQUENCE [LARGE SCALE GENOMIC DNA]</scope>
    <source>
        <tissue evidence="3">Leaves</tissue>
    </source>
</reference>
<dbReference type="Proteomes" id="UP001341840">
    <property type="component" value="Unassembled WGS sequence"/>
</dbReference>
<feature type="signal peptide" evidence="2">
    <location>
        <begin position="1"/>
        <end position="19"/>
    </location>
</feature>
<feature type="chain" id="PRO_5046515556" evidence="2">
    <location>
        <begin position="20"/>
        <end position="203"/>
    </location>
</feature>
<organism evidence="3 4">
    <name type="scientific">Stylosanthes scabra</name>
    <dbReference type="NCBI Taxonomy" id="79078"/>
    <lineage>
        <taxon>Eukaryota</taxon>
        <taxon>Viridiplantae</taxon>
        <taxon>Streptophyta</taxon>
        <taxon>Embryophyta</taxon>
        <taxon>Tracheophyta</taxon>
        <taxon>Spermatophyta</taxon>
        <taxon>Magnoliopsida</taxon>
        <taxon>eudicotyledons</taxon>
        <taxon>Gunneridae</taxon>
        <taxon>Pentapetalae</taxon>
        <taxon>rosids</taxon>
        <taxon>fabids</taxon>
        <taxon>Fabales</taxon>
        <taxon>Fabaceae</taxon>
        <taxon>Papilionoideae</taxon>
        <taxon>50 kb inversion clade</taxon>
        <taxon>dalbergioids sensu lato</taxon>
        <taxon>Dalbergieae</taxon>
        <taxon>Pterocarpus clade</taxon>
        <taxon>Stylosanthes</taxon>
    </lineage>
</organism>
<feature type="compositionally biased region" description="Basic and acidic residues" evidence="1">
    <location>
        <begin position="187"/>
        <end position="203"/>
    </location>
</feature>
<name>A0ABU6ZQU0_9FABA</name>
<gene>
    <name evidence="3" type="ORF">PIB30_083263</name>
</gene>
<dbReference type="EMBL" id="JASCZI010273171">
    <property type="protein sequence ID" value="MED6224367.1"/>
    <property type="molecule type" value="Genomic_DNA"/>
</dbReference>
<feature type="region of interest" description="Disordered" evidence="1">
    <location>
        <begin position="154"/>
        <end position="203"/>
    </location>
</feature>
<comment type="caution">
    <text evidence="3">The sequence shown here is derived from an EMBL/GenBank/DDBJ whole genome shotgun (WGS) entry which is preliminary data.</text>
</comment>
<keyword evidence="2" id="KW-0732">Signal</keyword>
<keyword evidence="4" id="KW-1185">Reference proteome</keyword>
<evidence type="ECO:0000256" key="2">
    <source>
        <dbReference type="SAM" id="SignalP"/>
    </source>
</evidence>
<protein>
    <submittedName>
        <fullName evidence="3">Uncharacterized protein</fullName>
    </submittedName>
</protein>
<proteinExistence type="predicted"/>
<accession>A0ABU6ZQU0</accession>
<evidence type="ECO:0000313" key="4">
    <source>
        <dbReference type="Proteomes" id="UP001341840"/>
    </source>
</evidence>
<sequence>MVGAFFALLSVSASILVFARLGVFSCIPTSCTLLHPEMGFCLSVLTSGDDFLMPLRSLFRNLNGITSRFCLFLAVILFGLMMRGSPFPGCTGTRRRGNAKSNFKCRWIFDHSDAEVGAFLDSLLGDMEKQSRFDRLMEKMAEVEGMGPRSVLRHARAPAAPVPPTPSSGVAKTRKKPPVASSCKPFSMERGEGVKEDPSADLK</sequence>
<evidence type="ECO:0000256" key="1">
    <source>
        <dbReference type="SAM" id="MobiDB-lite"/>
    </source>
</evidence>